<dbReference type="Gramene" id="RZC71342">
    <property type="protein sequence ID" value="RZC71342"/>
    <property type="gene ID" value="C5167_034524"/>
</dbReference>
<sequence length="51" mass="5780">MSFKRLLIGFNTNSNKSYLFKLTTDTLSLYDNCSNKGGLGHTDVKTSRLYD</sequence>
<dbReference type="EMBL" id="CM010721">
    <property type="protein sequence ID" value="RZC71342.1"/>
    <property type="molecule type" value="Genomic_DNA"/>
</dbReference>
<evidence type="ECO:0000313" key="2">
    <source>
        <dbReference type="Proteomes" id="UP000316621"/>
    </source>
</evidence>
<name>A0A4Y7KG39_PAPSO</name>
<dbReference type="AlphaFoldDB" id="A0A4Y7KG39"/>
<proteinExistence type="predicted"/>
<dbReference type="Proteomes" id="UP000316621">
    <property type="component" value="Chromosome 7"/>
</dbReference>
<organism evidence="1 2">
    <name type="scientific">Papaver somniferum</name>
    <name type="common">Opium poppy</name>
    <dbReference type="NCBI Taxonomy" id="3469"/>
    <lineage>
        <taxon>Eukaryota</taxon>
        <taxon>Viridiplantae</taxon>
        <taxon>Streptophyta</taxon>
        <taxon>Embryophyta</taxon>
        <taxon>Tracheophyta</taxon>
        <taxon>Spermatophyta</taxon>
        <taxon>Magnoliopsida</taxon>
        <taxon>Ranunculales</taxon>
        <taxon>Papaveraceae</taxon>
        <taxon>Papaveroideae</taxon>
        <taxon>Papaver</taxon>
    </lineage>
</organism>
<protein>
    <submittedName>
        <fullName evidence="1">Uncharacterized protein</fullName>
    </submittedName>
</protein>
<gene>
    <name evidence="1" type="ORF">C5167_034524</name>
</gene>
<keyword evidence="2" id="KW-1185">Reference proteome</keyword>
<reference evidence="1 2" key="1">
    <citation type="journal article" date="2018" name="Science">
        <title>The opium poppy genome and morphinan production.</title>
        <authorList>
            <person name="Guo L."/>
            <person name="Winzer T."/>
            <person name="Yang X."/>
            <person name="Li Y."/>
            <person name="Ning Z."/>
            <person name="He Z."/>
            <person name="Teodor R."/>
            <person name="Lu Y."/>
            <person name="Bowser T.A."/>
            <person name="Graham I.A."/>
            <person name="Ye K."/>
        </authorList>
    </citation>
    <scope>NUCLEOTIDE SEQUENCE [LARGE SCALE GENOMIC DNA]</scope>
    <source>
        <strain evidence="2">cv. HN1</strain>
        <tissue evidence="1">Leaves</tissue>
    </source>
</reference>
<evidence type="ECO:0000313" key="1">
    <source>
        <dbReference type="EMBL" id="RZC71342.1"/>
    </source>
</evidence>
<accession>A0A4Y7KG39</accession>